<dbReference type="InterPro" id="IPR051470">
    <property type="entry name" value="Thiol:disulfide_interchange"/>
</dbReference>
<name>A0A839T6S2_AZOMA</name>
<dbReference type="InterPro" id="IPR033954">
    <property type="entry name" value="DiS-bond_Isoase_DsbC/G"/>
</dbReference>
<feature type="signal peptide" evidence="7">
    <location>
        <begin position="1"/>
        <end position="23"/>
    </location>
</feature>
<comment type="caution">
    <text evidence="10">The sequence shown here is derived from an EMBL/GenBank/DDBJ whole genome shotgun (WGS) entry which is preliminary data.</text>
</comment>
<evidence type="ECO:0000256" key="1">
    <source>
        <dbReference type="ARBA" id="ARBA00004418"/>
    </source>
</evidence>
<evidence type="ECO:0000256" key="6">
    <source>
        <dbReference type="ARBA" id="ARBA00023284"/>
    </source>
</evidence>
<dbReference type="InterPro" id="IPR018950">
    <property type="entry name" value="DiS-bond_isomerase_DsbC/G_N"/>
</dbReference>
<dbReference type="Proteomes" id="UP000549250">
    <property type="component" value="Unassembled WGS sequence"/>
</dbReference>
<evidence type="ECO:0000256" key="3">
    <source>
        <dbReference type="ARBA" id="ARBA00022729"/>
    </source>
</evidence>
<evidence type="ECO:0000259" key="9">
    <source>
        <dbReference type="Pfam" id="PF13098"/>
    </source>
</evidence>
<dbReference type="InterPro" id="IPR012336">
    <property type="entry name" value="Thioredoxin-like_fold"/>
</dbReference>
<dbReference type="SUPFAM" id="SSF52833">
    <property type="entry name" value="Thioredoxin-like"/>
    <property type="match status" value="1"/>
</dbReference>
<reference evidence="10 11" key="1">
    <citation type="submission" date="2020-08" db="EMBL/GenBank/DDBJ databases">
        <title>Genomic Encyclopedia of Type Strains, Phase III (KMG-III): the genomes of soil and plant-associated and newly described type strains.</title>
        <authorList>
            <person name="Whitman W."/>
        </authorList>
    </citation>
    <scope>NUCLEOTIDE SEQUENCE [LARGE SCALE GENOMIC DNA]</scope>
    <source>
        <strain evidence="10 11">CECT 4462</strain>
    </source>
</reference>
<evidence type="ECO:0000256" key="7">
    <source>
        <dbReference type="RuleBase" id="RU364038"/>
    </source>
</evidence>
<comment type="similarity">
    <text evidence="2 7">Belongs to the thioredoxin family. DsbC subfamily.</text>
</comment>
<sequence length="239" mass="25771">MKSFLAGTLAAVTLYSTTPTALAMDVDALSPTVPTIDRIVDLPITGLRAVESDGKLHLISQNGRFVITGHLVDVWNRQSLDSLEQIEALSDRIVFKQMGLDIDTLNSVSVGKGSQEVVVFVDPQCGPCHELMSEAKQLAESDDRYTFKFVAVPALGDESHALAKTLFCAKDRNQRLTALMAGTLAQLETVADCNARQYDVTLVTAQMVGVNGVPFVVAPDGRIARGRPTNLVAFLEGRP</sequence>
<dbReference type="SUPFAM" id="SSF54423">
    <property type="entry name" value="DsbC/DsbG N-terminal domain-like"/>
    <property type="match status" value="1"/>
</dbReference>
<gene>
    <name evidence="10" type="ORF">FHR87_003616</name>
</gene>
<dbReference type="Pfam" id="PF13098">
    <property type="entry name" value="Thioredoxin_2"/>
    <property type="match status" value="1"/>
</dbReference>
<comment type="subcellular location">
    <subcellularLocation>
        <location evidence="1 7">Periplasm</location>
    </subcellularLocation>
</comment>
<keyword evidence="10" id="KW-0413">Isomerase</keyword>
<dbReference type="GO" id="GO:0016853">
    <property type="term" value="F:isomerase activity"/>
    <property type="evidence" value="ECO:0007669"/>
    <property type="project" value="UniProtKB-KW"/>
</dbReference>
<keyword evidence="5" id="KW-1015">Disulfide bond</keyword>
<evidence type="ECO:0000259" key="8">
    <source>
        <dbReference type="Pfam" id="PF10411"/>
    </source>
</evidence>
<organism evidence="10 11">
    <name type="scientific">Azomonas macrocytogenes</name>
    <name type="common">Azotobacter macrocytogenes</name>
    <dbReference type="NCBI Taxonomy" id="69962"/>
    <lineage>
        <taxon>Bacteria</taxon>
        <taxon>Pseudomonadati</taxon>
        <taxon>Pseudomonadota</taxon>
        <taxon>Gammaproteobacteria</taxon>
        <taxon>Pseudomonadales</taxon>
        <taxon>Pseudomonadaceae</taxon>
        <taxon>Azomonas</taxon>
    </lineage>
</organism>
<dbReference type="EMBL" id="JACHXI010000027">
    <property type="protein sequence ID" value="MBB3105181.1"/>
    <property type="molecule type" value="Genomic_DNA"/>
</dbReference>
<accession>A0A839T6S2</accession>
<dbReference type="Pfam" id="PF10411">
    <property type="entry name" value="DsbC_N"/>
    <property type="match status" value="1"/>
</dbReference>
<feature type="chain" id="PRO_5033097969" description="Thiol:disulfide interchange protein" evidence="7">
    <location>
        <begin position="24"/>
        <end position="239"/>
    </location>
</feature>
<dbReference type="CDD" id="cd03020">
    <property type="entry name" value="DsbA_DsbC_DsbG"/>
    <property type="match status" value="1"/>
</dbReference>
<evidence type="ECO:0000256" key="4">
    <source>
        <dbReference type="ARBA" id="ARBA00022764"/>
    </source>
</evidence>
<dbReference type="AlphaFoldDB" id="A0A839T6S2"/>
<keyword evidence="11" id="KW-1185">Reference proteome</keyword>
<proteinExistence type="inferred from homology"/>
<evidence type="ECO:0000256" key="2">
    <source>
        <dbReference type="ARBA" id="ARBA00009813"/>
    </source>
</evidence>
<dbReference type="Gene3D" id="3.40.30.10">
    <property type="entry name" value="Glutaredoxin"/>
    <property type="match status" value="1"/>
</dbReference>
<dbReference type="PANTHER" id="PTHR35272:SF3">
    <property type="entry name" value="THIOL:DISULFIDE INTERCHANGE PROTEIN DSBC"/>
    <property type="match status" value="1"/>
</dbReference>
<evidence type="ECO:0000313" key="10">
    <source>
        <dbReference type="EMBL" id="MBB3105181.1"/>
    </source>
</evidence>
<dbReference type="GO" id="GO:0042597">
    <property type="term" value="C:periplasmic space"/>
    <property type="evidence" value="ECO:0007669"/>
    <property type="project" value="UniProtKB-SubCell"/>
</dbReference>
<evidence type="ECO:0000313" key="11">
    <source>
        <dbReference type="Proteomes" id="UP000549250"/>
    </source>
</evidence>
<comment type="function">
    <text evidence="7">Required for disulfide bond formation in some periplasmic proteins. Acts by transferring its disulfide bond to other proteins and is reduced in the process.</text>
</comment>
<dbReference type="PANTHER" id="PTHR35272">
    <property type="entry name" value="THIOL:DISULFIDE INTERCHANGE PROTEIN DSBC-RELATED"/>
    <property type="match status" value="1"/>
</dbReference>
<keyword evidence="4 7" id="KW-0574">Periplasm</keyword>
<dbReference type="Gene3D" id="3.10.450.70">
    <property type="entry name" value="Disulphide bond isomerase, DsbC/G, N-terminal"/>
    <property type="match status" value="1"/>
</dbReference>
<protein>
    <recommendedName>
        <fullName evidence="7">Thiol:disulfide interchange protein</fullName>
    </recommendedName>
</protein>
<feature type="domain" description="Disulphide bond isomerase DsbC/G N-terminal" evidence="8">
    <location>
        <begin position="28"/>
        <end position="80"/>
    </location>
</feature>
<dbReference type="RefSeq" id="WP_183168050.1">
    <property type="nucleotide sequence ID" value="NZ_JACHXI010000027.1"/>
</dbReference>
<keyword evidence="6 7" id="KW-0676">Redox-active center</keyword>
<dbReference type="InterPro" id="IPR009094">
    <property type="entry name" value="DiS-bond_isomerase_DsbC/G_N_sf"/>
</dbReference>
<keyword evidence="3 7" id="KW-0732">Signal</keyword>
<feature type="domain" description="Thioredoxin-like fold" evidence="9">
    <location>
        <begin position="111"/>
        <end position="223"/>
    </location>
</feature>
<dbReference type="InterPro" id="IPR036249">
    <property type="entry name" value="Thioredoxin-like_sf"/>
</dbReference>
<evidence type="ECO:0000256" key="5">
    <source>
        <dbReference type="ARBA" id="ARBA00023157"/>
    </source>
</evidence>